<evidence type="ECO:0000259" key="2">
    <source>
        <dbReference type="PROSITE" id="PS50041"/>
    </source>
</evidence>
<feature type="domain" description="C-type lectin" evidence="2">
    <location>
        <begin position="40"/>
        <end position="197"/>
    </location>
</feature>
<dbReference type="STRING" id="7217.B3MNM3"/>
<sequence>MSALGKTFVGLTGFLLLLGGYIYIFQDMMQPRCSRPFVQIGDRCYFFSSNKAPSYDNYKVSYKNRVFSVPVIMDWMHAKFGCETIDQQARLITIQSAEEMQRIADFLRYGAHAQTHTVFWSGGHRGQLSDRNDVNHSTLVDFYWHDDHHPMKFTNFPHKDPPKRKFDDGFCVFLEFTGQVVVMRVGSCTKKIAFACELYF</sequence>
<reference evidence="3 4" key="1">
    <citation type="journal article" date="2007" name="Nature">
        <title>Evolution of genes and genomes on the Drosophila phylogeny.</title>
        <authorList>
            <consortium name="Drosophila 12 Genomes Consortium"/>
            <person name="Clark A.G."/>
            <person name="Eisen M.B."/>
            <person name="Smith D.R."/>
            <person name="Bergman C.M."/>
            <person name="Oliver B."/>
            <person name="Markow T.A."/>
            <person name="Kaufman T.C."/>
            <person name="Kellis M."/>
            <person name="Gelbart W."/>
            <person name="Iyer V.N."/>
            <person name="Pollard D.A."/>
            <person name="Sackton T.B."/>
            <person name="Larracuente A.M."/>
            <person name="Singh N.D."/>
            <person name="Abad J.P."/>
            <person name="Abt D.N."/>
            <person name="Adryan B."/>
            <person name="Aguade M."/>
            <person name="Akashi H."/>
            <person name="Anderson W.W."/>
            <person name="Aquadro C.F."/>
            <person name="Ardell D.H."/>
            <person name="Arguello R."/>
            <person name="Artieri C.G."/>
            <person name="Barbash D.A."/>
            <person name="Barker D."/>
            <person name="Barsanti P."/>
            <person name="Batterham P."/>
            <person name="Batzoglou S."/>
            <person name="Begun D."/>
            <person name="Bhutkar A."/>
            <person name="Blanco E."/>
            <person name="Bosak S.A."/>
            <person name="Bradley R.K."/>
            <person name="Brand A.D."/>
            <person name="Brent M.R."/>
            <person name="Brooks A.N."/>
            <person name="Brown R.H."/>
            <person name="Butlin R.K."/>
            <person name="Caggese C."/>
            <person name="Calvi B.R."/>
            <person name="Bernardo de Carvalho A."/>
            <person name="Caspi A."/>
            <person name="Castrezana S."/>
            <person name="Celniker S.E."/>
            <person name="Chang J.L."/>
            <person name="Chapple C."/>
            <person name="Chatterji S."/>
            <person name="Chinwalla A."/>
            <person name="Civetta A."/>
            <person name="Clifton S.W."/>
            <person name="Comeron J.M."/>
            <person name="Costello J.C."/>
            <person name="Coyne J.A."/>
            <person name="Daub J."/>
            <person name="David R.G."/>
            <person name="Delcher A.L."/>
            <person name="Delehaunty K."/>
            <person name="Do C.B."/>
            <person name="Ebling H."/>
            <person name="Edwards K."/>
            <person name="Eickbush T."/>
            <person name="Evans J.D."/>
            <person name="Filipski A."/>
            <person name="Findeiss S."/>
            <person name="Freyhult E."/>
            <person name="Fulton L."/>
            <person name="Fulton R."/>
            <person name="Garcia A.C."/>
            <person name="Gardiner A."/>
            <person name="Garfield D.A."/>
            <person name="Garvin B.E."/>
            <person name="Gibson G."/>
            <person name="Gilbert D."/>
            <person name="Gnerre S."/>
            <person name="Godfrey J."/>
            <person name="Good R."/>
            <person name="Gotea V."/>
            <person name="Gravely B."/>
            <person name="Greenberg A.J."/>
            <person name="Griffiths-Jones S."/>
            <person name="Gross S."/>
            <person name="Guigo R."/>
            <person name="Gustafson E.A."/>
            <person name="Haerty W."/>
            <person name="Hahn M.W."/>
            <person name="Halligan D.L."/>
            <person name="Halpern A.L."/>
            <person name="Halter G.M."/>
            <person name="Han M.V."/>
            <person name="Heger A."/>
            <person name="Hillier L."/>
            <person name="Hinrichs A.S."/>
            <person name="Holmes I."/>
            <person name="Hoskins R.A."/>
            <person name="Hubisz M.J."/>
            <person name="Hultmark D."/>
            <person name="Huntley M.A."/>
            <person name="Jaffe D.B."/>
            <person name="Jagadeeshan S."/>
            <person name="Jeck W.R."/>
            <person name="Johnson J."/>
            <person name="Jones C.D."/>
            <person name="Jordan W.C."/>
            <person name="Karpen G.H."/>
            <person name="Kataoka E."/>
            <person name="Keightley P.D."/>
            <person name="Kheradpour P."/>
            <person name="Kirkness E.F."/>
            <person name="Koerich L.B."/>
            <person name="Kristiansen K."/>
            <person name="Kudrna D."/>
            <person name="Kulathinal R.J."/>
            <person name="Kumar S."/>
            <person name="Kwok R."/>
            <person name="Lander E."/>
            <person name="Langley C.H."/>
            <person name="Lapoint R."/>
            <person name="Lazzaro B.P."/>
            <person name="Lee S.J."/>
            <person name="Levesque L."/>
            <person name="Li R."/>
            <person name="Lin C.F."/>
            <person name="Lin M.F."/>
            <person name="Lindblad-Toh K."/>
            <person name="Llopart A."/>
            <person name="Long M."/>
            <person name="Low L."/>
            <person name="Lozovsky E."/>
            <person name="Lu J."/>
            <person name="Luo M."/>
            <person name="Machado C.A."/>
            <person name="Makalowski W."/>
            <person name="Marzo M."/>
            <person name="Matsuda M."/>
            <person name="Matzkin L."/>
            <person name="McAllister B."/>
            <person name="McBride C.S."/>
            <person name="McKernan B."/>
            <person name="McKernan K."/>
            <person name="Mendez-Lago M."/>
            <person name="Minx P."/>
            <person name="Mollenhauer M.U."/>
            <person name="Montooth K."/>
            <person name="Mount S.M."/>
            <person name="Mu X."/>
            <person name="Myers E."/>
            <person name="Negre B."/>
            <person name="Newfeld S."/>
            <person name="Nielsen R."/>
            <person name="Noor M.A."/>
            <person name="O'Grady P."/>
            <person name="Pachter L."/>
            <person name="Papaceit M."/>
            <person name="Parisi M.J."/>
            <person name="Parisi M."/>
            <person name="Parts L."/>
            <person name="Pedersen J.S."/>
            <person name="Pesole G."/>
            <person name="Phillippy A.M."/>
            <person name="Ponting C.P."/>
            <person name="Pop M."/>
            <person name="Porcelli D."/>
            <person name="Powell J.R."/>
            <person name="Prohaska S."/>
            <person name="Pruitt K."/>
            <person name="Puig M."/>
            <person name="Quesneville H."/>
            <person name="Ram K.R."/>
            <person name="Rand D."/>
            <person name="Rasmussen M.D."/>
            <person name="Reed L.K."/>
            <person name="Reenan R."/>
            <person name="Reily A."/>
            <person name="Remington K.A."/>
            <person name="Rieger T.T."/>
            <person name="Ritchie M.G."/>
            <person name="Robin C."/>
            <person name="Rogers Y.H."/>
            <person name="Rohde C."/>
            <person name="Rozas J."/>
            <person name="Rubenfield M.J."/>
            <person name="Ruiz A."/>
            <person name="Russo S."/>
            <person name="Salzberg S.L."/>
            <person name="Sanchez-Gracia A."/>
            <person name="Saranga D.J."/>
            <person name="Sato H."/>
            <person name="Schaeffer S.W."/>
            <person name="Schatz M.C."/>
            <person name="Schlenke T."/>
            <person name="Schwartz R."/>
            <person name="Segarra C."/>
            <person name="Singh R.S."/>
            <person name="Sirot L."/>
            <person name="Sirota M."/>
            <person name="Sisneros N.B."/>
            <person name="Smith C.D."/>
            <person name="Smith T.F."/>
            <person name="Spieth J."/>
            <person name="Stage D.E."/>
            <person name="Stark A."/>
            <person name="Stephan W."/>
            <person name="Strausberg R.L."/>
            <person name="Strempel S."/>
            <person name="Sturgill D."/>
            <person name="Sutton G."/>
            <person name="Sutton G.G."/>
            <person name="Tao W."/>
            <person name="Teichmann S."/>
            <person name="Tobari Y.N."/>
            <person name="Tomimura Y."/>
            <person name="Tsolas J.M."/>
            <person name="Valente V.L."/>
            <person name="Venter E."/>
            <person name="Venter J.C."/>
            <person name="Vicario S."/>
            <person name="Vieira F.G."/>
            <person name="Vilella A.J."/>
            <person name="Villasante A."/>
            <person name="Walenz B."/>
            <person name="Wang J."/>
            <person name="Wasserman M."/>
            <person name="Watts T."/>
            <person name="Wilson D."/>
            <person name="Wilson R.K."/>
            <person name="Wing R.A."/>
            <person name="Wolfner M.F."/>
            <person name="Wong A."/>
            <person name="Wong G.K."/>
            <person name="Wu C.I."/>
            <person name="Wu G."/>
            <person name="Yamamoto D."/>
            <person name="Yang H.P."/>
            <person name="Yang S.P."/>
            <person name="Yorke J.A."/>
            <person name="Yoshida K."/>
            <person name="Zdobnov E."/>
            <person name="Zhang P."/>
            <person name="Zhang Y."/>
            <person name="Zimin A.V."/>
            <person name="Baldwin J."/>
            <person name="Abdouelleil A."/>
            <person name="Abdulkadir J."/>
            <person name="Abebe A."/>
            <person name="Abera B."/>
            <person name="Abreu J."/>
            <person name="Acer S.C."/>
            <person name="Aftuck L."/>
            <person name="Alexander A."/>
            <person name="An P."/>
            <person name="Anderson E."/>
            <person name="Anderson S."/>
            <person name="Arachi H."/>
            <person name="Azer M."/>
            <person name="Bachantsang P."/>
            <person name="Barry A."/>
            <person name="Bayul T."/>
            <person name="Berlin A."/>
            <person name="Bessette D."/>
            <person name="Bloom T."/>
            <person name="Blye J."/>
            <person name="Boguslavskiy L."/>
            <person name="Bonnet C."/>
            <person name="Boukhgalter B."/>
            <person name="Bourzgui I."/>
            <person name="Brown A."/>
            <person name="Cahill P."/>
            <person name="Channer S."/>
            <person name="Cheshatsang Y."/>
            <person name="Chuda L."/>
            <person name="Citroen M."/>
            <person name="Collymore A."/>
            <person name="Cooke P."/>
            <person name="Costello M."/>
            <person name="D'Aco K."/>
            <person name="Daza R."/>
            <person name="De Haan G."/>
            <person name="DeGray S."/>
            <person name="DeMaso C."/>
            <person name="Dhargay N."/>
            <person name="Dooley K."/>
            <person name="Dooley E."/>
            <person name="Doricent M."/>
            <person name="Dorje P."/>
            <person name="Dorjee K."/>
            <person name="Dupes A."/>
            <person name="Elong R."/>
            <person name="Falk J."/>
            <person name="Farina A."/>
            <person name="Faro S."/>
            <person name="Ferguson D."/>
            <person name="Fisher S."/>
            <person name="Foley C.D."/>
            <person name="Franke A."/>
            <person name="Friedrich D."/>
            <person name="Gadbois L."/>
            <person name="Gearin G."/>
            <person name="Gearin C.R."/>
            <person name="Giannoukos G."/>
            <person name="Goode T."/>
            <person name="Graham J."/>
            <person name="Grandbois E."/>
            <person name="Grewal S."/>
            <person name="Gyaltsen K."/>
            <person name="Hafez N."/>
            <person name="Hagos B."/>
            <person name="Hall J."/>
            <person name="Henson C."/>
            <person name="Hollinger A."/>
            <person name="Honan T."/>
            <person name="Huard M.D."/>
            <person name="Hughes L."/>
            <person name="Hurhula B."/>
            <person name="Husby M.E."/>
            <person name="Kamat A."/>
            <person name="Kanga B."/>
            <person name="Kashin S."/>
            <person name="Khazanovich D."/>
            <person name="Kisner P."/>
            <person name="Lance K."/>
            <person name="Lara M."/>
            <person name="Lee W."/>
            <person name="Lennon N."/>
            <person name="Letendre F."/>
            <person name="LeVine R."/>
            <person name="Lipovsky A."/>
            <person name="Liu X."/>
            <person name="Liu J."/>
            <person name="Liu S."/>
            <person name="Lokyitsang T."/>
            <person name="Lokyitsang Y."/>
            <person name="Lubonja R."/>
            <person name="Lui A."/>
            <person name="MacDonald P."/>
            <person name="Magnisalis V."/>
            <person name="Maru K."/>
            <person name="Matthews C."/>
            <person name="McCusker W."/>
            <person name="McDonough S."/>
            <person name="Mehta T."/>
            <person name="Meldrim J."/>
            <person name="Meneus L."/>
            <person name="Mihai O."/>
            <person name="Mihalev A."/>
            <person name="Mihova T."/>
            <person name="Mittelman R."/>
            <person name="Mlenga V."/>
            <person name="Montmayeur A."/>
            <person name="Mulrain L."/>
            <person name="Navidi A."/>
            <person name="Naylor J."/>
            <person name="Negash T."/>
            <person name="Nguyen T."/>
            <person name="Nguyen N."/>
            <person name="Nicol R."/>
            <person name="Norbu C."/>
            <person name="Norbu N."/>
            <person name="Novod N."/>
            <person name="O'Neill B."/>
            <person name="Osman S."/>
            <person name="Markiewicz E."/>
            <person name="Oyono O.L."/>
            <person name="Patti C."/>
            <person name="Phunkhang P."/>
            <person name="Pierre F."/>
            <person name="Priest M."/>
            <person name="Raghuraman S."/>
            <person name="Rege F."/>
            <person name="Reyes R."/>
            <person name="Rise C."/>
            <person name="Rogov P."/>
            <person name="Ross K."/>
            <person name="Ryan E."/>
            <person name="Settipalli S."/>
            <person name="Shea T."/>
            <person name="Sherpa N."/>
            <person name="Shi L."/>
            <person name="Shih D."/>
            <person name="Sparrow T."/>
            <person name="Spaulding J."/>
            <person name="Stalker J."/>
            <person name="Stange-Thomann N."/>
            <person name="Stavropoulos S."/>
            <person name="Stone C."/>
            <person name="Strader C."/>
            <person name="Tesfaye S."/>
            <person name="Thomson T."/>
            <person name="Thoulutsang Y."/>
            <person name="Thoulutsang D."/>
            <person name="Topham K."/>
            <person name="Topping I."/>
            <person name="Tsamla T."/>
            <person name="Vassiliev H."/>
            <person name="Vo A."/>
            <person name="Wangchuk T."/>
            <person name="Wangdi T."/>
            <person name="Weiand M."/>
            <person name="Wilkinson J."/>
            <person name="Wilson A."/>
            <person name="Yadav S."/>
            <person name="Young G."/>
            <person name="Yu Q."/>
            <person name="Zembek L."/>
            <person name="Zhong D."/>
            <person name="Zimmer A."/>
            <person name="Zwirko Z."/>
            <person name="Jaffe D.B."/>
            <person name="Alvarez P."/>
            <person name="Brockman W."/>
            <person name="Butler J."/>
            <person name="Chin C."/>
            <person name="Gnerre S."/>
            <person name="Grabherr M."/>
            <person name="Kleber M."/>
            <person name="Mauceli E."/>
            <person name="MacCallum I."/>
        </authorList>
    </citation>
    <scope>NUCLEOTIDE SEQUENCE [LARGE SCALE GENOMIC DNA]</scope>
    <source>
        <strain evidence="4">Tucson 14024-0371.13</strain>
    </source>
</reference>
<dbReference type="eggNOG" id="ENOG502RVN0">
    <property type="taxonomic scope" value="Eukaryota"/>
</dbReference>
<dbReference type="HOGENOM" id="CLU_088711_0_0_1"/>
<organism evidence="3 4">
    <name type="scientific">Drosophila ananassae</name>
    <name type="common">Fruit fly</name>
    <dbReference type="NCBI Taxonomy" id="7217"/>
    <lineage>
        <taxon>Eukaryota</taxon>
        <taxon>Metazoa</taxon>
        <taxon>Ecdysozoa</taxon>
        <taxon>Arthropoda</taxon>
        <taxon>Hexapoda</taxon>
        <taxon>Insecta</taxon>
        <taxon>Pterygota</taxon>
        <taxon>Neoptera</taxon>
        <taxon>Endopterygota</taxon>
        <taxon>Diptera</taxon>
        <taxon>Brachycera</taxon>
        <taxon>Muscomorpha</taxon>
        <taxon>Ephydroidea</taxon>
        <taxon>Drosophilidae</taxon>
        <taxon>Drosophila</taxon>
        <taxon>Sophophora</taxon>
    </lineage>
</organism>
<keyword evidence="1" id="KW-0472">Membrane</keyword>
<dbReference type="SMART" id="SM00034">
    <property type="entry name" value="CLECT"/>
    <property type="match status" value="1"/>
</dbReference>
<dbReference type="KEGG" id="dan:6497534"/>
<keyword evidence="1" id="KW-1133">Transmembrane helix</keyword>
<feature type="transmembrane region" description="Helical" evidence="1">
    <location>
        <begin position="6"/>
        <end position="25"/>
    </location>
</feature>
<dbReference type="InterPro" id="IPR001304">
    <property type="entry name" value="C-type_lectin-like"/>
</dbReference>
<dbReference type="Proteomes" id="UP000007801">
    <property type="component" value="Unassembled WGS sequence"/>
</dbReference>
<dbReference type="InterPro" id="IPR016187">
    <property type="entry name" value="CTDL_fold"/>
</dbReference>
<dbReference type="Gene3D" id="3.10.100.10">
    <property type="entry name" value="Mannose-Binding Protein A, subunit A"/>
    <property type="match status" value="1"/>
</dbReference>
<keyword evidence="1" id="KW-0812">Transmembrane</keyword>
<dbReference type="OrthoDB" id="6356110at2759"/>
<dbReference type="GeneID" id="6497534"/>
<dbReference type="PROSITE" id="PS50041">
    <property type="entry name" value="C_TYPE_LECTIN_2"/>
    <property type="match status" value="1"/>
</dbReference>
<name>B3MNM3_DROAN</name>
<evidence type="ECO:0000313" key="3">
    <source>
        <dbReference type="EMBL" id="EDV31110.2"/>
    </source>
</evidence>
<accession>B3MNM3</accession>
<dbReference type="InterPro" id="IPR016186">
    <property type="entry name" value="C-type_lectin-like/link_sf"/>
</dbReference>
<evidence type="ECO:0000256" key="1">
    <source>
        <dbReference type="SAM" id="Phobius"/>
    </source>
</evidence>
<dbReference type="EMBL" id="CH902620">
    <property type="protein sequence ID" value="EDV31110.2"/>
    <property type="molecule type" value="Genomic_DNA"/>
</dbReference>
<protein>
    <recommendedName>
        <fullName evidence="2">C-type lectin domain-containing protein</fullName>
    </recommendedName>
</protein>
<dbReference type="InParanoid" id="B3MNM3"/>
<proteinExistence type="predicted"/>
<keyword evidence="4" id="KW-1185">Reference proteome</keyword>
<dbReference type="SUPFAM" id="SSF56436">
    <property type="entry name" value="C-type lectin-like"/>
    <property type="match status" value="1"/>
</dbReference>
<dbReference type="AlphaFoldDB" id="B3MNM3"/>
<evidence type="ECO:0000313" key="4">
    <source>
        <dbReference type="Proteomes" id="UP000007801"/>
    </source>
</evidence>
<gene>
    <name evidence="3" type="primary">Dana\GF14714</name>
    <name evidence="3" type="synonym">dana_GLEANR_15478</name>
    <name evidence="3" type="ORF">GF14714</name>
</gene>
<dbReference type="CDD" id="cd00037">
    <property type="entry name" value="CLECT"/>
    <property type="match status" value="1"/>
</dbReference>